<comment type="caution">
    <text evidence="1">The sequence shown here is derived from an EMBL/GenBank/DDBJ whole genome shotgun (WGS) entry which is preliminary data.</text>
</comment>
<evidence type="ECO:0000313" key="2">
    <source>
        <dbReference type="Proteomes" id="UP000289886"/>
    </source>
</evidence>
<dbReference type="EMBL" id="SCEB01215018">
    <property type="protein sequence ID" value="RXM31755.1"/>
    <property type="molecule type" value="Genomic_DNA"/>
</dbReference>
<dbReference type="AlphaFoldDB" id="A0A444U9A6"/>
<protein>
    <submittedName>
        <fullName evidence="1">Uncharacterized protein</fullName>
    </submittedName>
</protein>
<keyword evidence="2" id="KW-1185">Reference proteome</keyword>
<name>A0A444U9A6_ACIRT</name>
<evidence type="ECO:0000313" key="1">
    <source>
        <dbReference type="EMBL" id="RXM31755.1"/>
    </source>
</evidence>
<proteinExistence type="predicted"/>
<reference evidence="1 2" key="1">
    <citation type="submission" date="2019-01" db="EMBL/GenBank/DDBJ databases">
        <title>Draft Genome and Complete Hox-Cluster Characterization of the Sterlet Sturgeon (Acipenser ruthenus).</title>
        <authorList>
            <person name="Wei Q."/>
        </authorList>
    </citation>
    <scope>NUCLEOTIDE SEQUENCE [LARGE SCALE GENOMIC DNA]</scope>
    <source>
        <strain evidence="1">WHYD16114868_AA</strain>
        <tissue evidence="1">Blood</tissue>
    </source>
</reference>
<organism evidence="1 2">
    <name type="scientific">Acipenser ruthenus</name>
    <name type="common">Sterlet sturgeon</name>
    <dbReference type="NCBI Taxonomy" id="7906"/>
    <lineage>
        <taxon>Eukaryota</taxon>
        <taxon>Metazoa</taxon>
        <taxon>Chordata</taxon>
        <taxon>Craniata</taxon>
        <taxon>Vertebrata</taxon>
        <taxon>Euteleostomi</taxon>
        <taxon>Actinopterygii</taxon>
        <taxon>Chondrostei</taxon>
        <taxon>Acipenseriformes</taxon>
        <taxon>Acipenseridae</taxon>
        <taxon>Acipenser</taxon>
    </lineage>
</organism>
<gene>
    <name evidence="1" type="ORF">EOD39_6720</name>
</gene>
<accession>A0A444U9A6</accession>
<sequence>MGALKRFGDSQSYLALQDHLQRLWRAPGEKLGALAADIARRINPMNIHTKLLKFYLLQTYLLSTHPPWMYLARILLLKCELKLHLL</sequence>
<dbReference type="Proteomes" id="UP000289886">
    <property type="component" value="Unassembled WGS sequence"/>
</dbReference>